<keyword evidence="2" id="KW-1185">Reference proteome</keyword>
<reference evidence="1 2" key="1">
    <citation type="submission" date="2013-09" db="EMBL/GenBank/DDBJ databases">
        <title>Corchorus capsularis genome sequencing.</title>
        <authorList>
            <person name="Alam M."/>
            <person name="Haque M.S."/>
            <person name="Islam M.S."/>
            <person name="Emdad E.M."/>
            <person name="Islam M.M."/>
            <person name="Ahmed B."/>
            <person name="Halim A."/>
            <person name="Hossen Q.M.M."/>
            <person name="Hossain M.Z."/>
            <person name="Ahmed R."/>
            <person name="Khan M.M."/>
            <person name="Islam R."/>
            <person name="Rashid M.M."/>
            <person name="Khan S.A."/>
            <person name="Rahman M.S."/>
            <person name="Alam M."/>
        </authorList>
    </citation>
    <scope>NUCLEOTIDE SEQUENCE [LARGE SCALE GENOMIC DNA]</scope>
    <source>
        <strain evidence="2">cv. CVL-1</strain>
        <tissue evidence="1">Whole seedling</tissue>
    </source>
</reference>
<dbReference type="EMBL" id="AWWV01012850">
    <property type="protein sequence ID" value="OMO64032.1"/>
    <property type="molecule type" value="Genomic_DNA"/>
</dbReference>
<organism evidence="1 2">
    <name type="scientific">Corchorus capsularis</name>
    <name type="common">Jute</name>
    <dbReference type="NCBI Taxonomy" id="210143"/>
    <lineage>
        <taxon>Eukaryota</taxon>
        <taxon>Viridiplantae</taxon>
        <taxon>Streptophyta</taxon>
        <taxon>Embryophyta</taxon>
        <taxon>Tracheophyta</taxon>
        <taxon>Spermatophyta</taxon>
        <taxon>Magnoliopsida</taxon>
        <taxon>eudicotyledons</taxon>
        <taxon>Gunneridae</taxon>
        <taxon>Pentapetalae</taxon>
        <taxon>rosids</taxon>
        <taxon>malvids</taxon>
        <taxon>Malvales</taxon>
        <taxon>Malvaceae</taxon>
        <taxon>Grewioideae</taxon>
        <taxon>Apeibeae</taxon>
        <taxon>Corchorus</taxon>
    </lineage>
</organism>
<sequence>MNFGGKQDTFAASSGEAKALYTQIQSKTIG</sequence>
<dbReference type="Gramene" id="OMO64032">
    <property type="protein sequence ID" value="OMO64032"/>
    <property type="gene ID" value="CCACVL1_22094"/>
</dbReference>
<protein>
    <submittedName>
        <fullName evidence="1">Uncharacterized protein</fullName>
    </submittedName>
</protein>
<dbReference type="Proteomes" id="UP000188268">
    <property type="component" value="Unassembled WGS sequence"/>
</dbReference>
<dbReference type="AlphaFoldDB" id="A0A1R3H111"/>
<evidence type="ECO:0000313" key="2">
    <source>
        <dbReference type="Proteomes" id="UP000188268"/>
    </source>
</evidence>
<proteinExistence type="predicted"/>
<name>A0A1R3H111_COCAP</name>
<gene>
    <name evidence="1" type="ORF">CCACVL1_22094</name>
</gene>
<evidence type="ECO:0000313" key="1">
    <source>
        <dbReference type="EMBL" id="OMO64032.1"/>
    </source>
</evidence>
<accession>A0A1R3H111</accession>
<comment type="caution">
    <text evidence="1">The sequence shown here is derived from an EMBL/GenBank/DDBJ whole genome shotgun (WGS) entry which is preliminary data.</text>
</comment>